<accession>A0A2G1XMF8</accession>
<keyword evidence="3" id="KW-1185">Reference proteome</keyword>
<name>A0A2G1XMF8_STRCJ</name>
<evidence type="ECO:0000256" key="1">
    <source>
        <dbReference type="SAM" id="Phobius"/>
    </source>
</evidence>
<dbReference type="EMBL" id="NHZO01000084">
    <property type="protein sequence ID" value="PHQ52351.1"/>
    <property type="molecule type" value="Genomic_DNA"/>
</dbReference>
<gene>
    <name evidence="2" type="ORF">BLA24_07815</name>
</gene>
<feature type="transmembrane region" description="Helical" evidence="1">
    <location>
        <begin position="38"/>
        <end position="55"/>
    </location>
</feature>
<evidence type="ECO:0000313" key="2">
    <source>
        <dbReference type="EMBL" id="PHQ52351.1"/>
    </source>
</evidence>
<keyword evidence="1" id="KW-0472">Membrane</keyword>
<organism evidence="2 3">
    <name type="scientific">Streptomyces cinnamoneus</name>
    <name type="common">Streptoverticillium cinnamoneum</name>
    <dbReference type="NCBI Taxonomy" id="53446"/>
    <lineage>
        <taxon>Bacteria</taxon>
        <taxon>Bacillati</taxon>
        <taxon>Actinomycetota</taxon>
        <taxon>Actinomycetes</taxon>
        <taxon>Kitasatosporales</taxon>
        <taxon>Streptomycetaceae</taxon>
        <taxon>Streptomyces</taxon>
        <taxon>Streptomyces cinnamoneus group</taxon>
    </lineage>
</organism>
<evidence type="ECO:0000313" key="3">
    <source>
        <dbReference type="Proteomes" id="UP000222531"/>
    </source>
</evidence>
<dbReference type="AlphaFoldDB" id="A0A2G1XMF8"/>
<dbReference type="RefSeq" id="WP_099198439.1">
    <property type="nucleotide sequence ID" value="NZ_JBIRXA010000022.1"/>
</dbReference>
<proteinExistence type="predicted"/>
<comment type="caution">
    <text evidence="2">The sequence shown here is derived from an EMBL/GenBank/DDBJ whole genome shotgun (WGS) entry which is preliminary data.</text>
</comment>
<dbReference type="OrthoDB" id="515208at85011"/>
<keyword evidence="1" id="KW-0812">Transmembrane</keyword>
<reference evidence="2 3" key="1">
    <citation type="journal article" date="2017" name="Biochemistry">
        <title>Identification of the Biosynthetic Pathway for the Antibiotic Bicyclomycin.</title>
        <authorList>
            <person name="Patteson J."/>
            <person name="Cai W."/>
            <person name="Johnson R.A."/>
            <person name="Santa Maria K."/>
            <person name="Li B."/>
        </authorList>
    </citation>
    <scope>NUCLEOTIDE SEQUENCE [LARGE SCALE GENOMIC DNA]</scope>
    <source>
        <strain evidence="2 3">ATCC 21532</strain>
    </source>
</reference>
<keyword evidence="1" id="KW-1133">Transmembrane helix</keyword>
<dbReference type="Proteomes" id="UP000222531">
    <property type="component" value="Unassembled WGS sequence"/>
</dbReference>
<sequence>MPDVTVHHPATSPARHATSYRMNARNRAWLARRNLPRILIPANLAVWILLTLWRFRGLKVLLTSLAGFREGLRTNCGTRTPMSWRTIAQLTLAGRPPVF</sequence>
<protein>
    <submittedName>
        <fullName evidence="2">Uncharacterized protein</fullName>
    </submittedName>
</protein>